<dbReference type="EMBL" id="CP042905">
    <property type="protein sequence ID" value="QEE17262.1"/>
    <property type="molecule type" value="Genomic_DNA"/>
</dbReference>
<evidence type="ECO:0000313" key="2">
    <source>
        <dbReference type="EMBL" id="QEE17262.1"/>
    </source>
</evidence>
<gene>
    <name evidence="2" type="ORF">DSAG12_03094</name>
</gene>
<feature type="coiled-coil region" evidence="1">
    <location>
        <begin position="13"/>
        <end position="113"/>
    </location>
</feature>
<dbReference type="GeneID" id="41331065"/>
<reference evidence="2 3" key="2">
    <citation type="journal article" date="2024" name="Int. J. Syst. Evol. Microbiol.">
        <title>Promethearchaeum syntrophicum gen. nov., sp. nov., an anaerobic, obligately syntrophic archaeon, the first isolate of the lineage 'Asgard' archaea, and proposal of the new archaeal phylum Promethearchaeota phyl. nov. and kingdom Promethearchaeati regn. nov.</title>
        <authorList>
            <person name="Imachi H."/>
            <person name="Nobu M.K."/>
            <person name="Kato S."/>
            <person name="Takaki Y."/>
            <person name="Miyazaki M."/>
            <person name="Miyata M."/>
            <person name="Ogawara M."/>
            <person name="Saito Y."/>
            <person name="Sakai S."/>
            <person name="Tahara Y.O."/>
            <person name="Takano Y."/>
            <person name="Tasumi E."/>
            <person name="Uematsu K."/>
            <person name="Yoshimura T."/>
            <person name="Itoh T."/>
            <person name="Ohkuma M."/>
            <person name="Takai K."/>
        </authorList>
    </citation>
    <scope>NUCLEOTIDE SEQUENCE [LARGE SCALE GENOMIC DNA]</scope>
    <source>
        <strain evidence="2 3">MK-D1</strain>
    </source>
</reference>
<dbReference type="Proteomes" id="UP000321408">
    <property type="component" value="Chromosome"/>
</dbReference>
<feature type="coiled-coil region" evidence="1">
    <location>
        <begin position="225"/>
        <end position="280"/>
    </location>
</feature>
<proteinExistence type="predicted"/>
<keyword evidence="1" id="KW-0175">Coiled coil</keyword>
<reference evidence="2 3" key="1">
    <citation type="journal article" date="2020" name="Nature">
        <title>Isolation of an archaeon at the prokaryote-eukaryote interface.</title>
        <authorList>
            <person name="Imachi H."/>
            <person name="Nobu M.K."/>
            <person name="Nakahara N."/>
            <person name="Morono Y."/>
            <person name="Ogawara M."/>
            <person name="Takaki Y."/>
            <person name="Takano Y."/>
            <person name="Uematsu K."/>
            <person name="Ikuta T."/>
            <person name="Ito M."/>
            <person name="Matsui Y."/>
            <person name="Miyazaki M."/>
            <person name="Murata K."/>
            <person name="Saito Y."/>
            <person name="Sakai S."/>
            <person name="Song C."/>
            <person name="Tasumi E."/>
            <person name="Yamanaka Y."/>
            <person name="Yamaguchi T."/>
            <person name="Kamagata Y."/>
            <person name="Tamaki H."/>
            <person name="Takai K."/>
        </authorList>
    </citation>
    <scope>NUCLEOTIDE SEQUENCE [LARGE SCALE GENOMIC DNA]</scope>
    <source>
        <strain evidence="2 3">MK-D1</strain>
    </source>
</reference>
<organism evidence="2 3">
    <name type="scientific">Promethearchaeum syntrophicum</name>
    <dbReference type="NCBI Taxonomy" id="2594042"/>
    <lineage>
        <taxon>Archaea</taxon>
        <taxon>Promethearchaeati</taxon>
        <taxon>Promethearchaeota</taxon>
        <taxon>Promethearchaeia</taxon>
        <taxon>Promethearchaeales</taxon>
        <taxon>Promethearchaeaceae</taxon>
        <taxon>Promethearchaeum</taxon>
    </lineage>
</organism>
<feature type="coiled-coil region" evidence="1">
    <location>
        <begin position="142"/>
        <end position="198"/>
    </location>
</feature>
<protein>
    <submittedName>
        <fullName evidence="2">Uncharacterized protein</fullName>
    </submittedName>
</protein>
<dbReference type="RefSeq" id="WP_147664162.1">
    <property type="nucleotide sequence ID" value="NZ_CP042905.2"/>
</dbReference>
<evidence type="ECO:0000256" key="1">
    <source>
        <dbReference type="SAM" id="Coils"/>
    </source>
</evidence>
<dbReference type="KEGG" id="psyt:DSAG12_03094"/>
<accession>A0A5B9DDU6</accession>
<name>A0A5B9DDU6_9ARCH</name>
<dbReference type="Gene3D" id="1.10.287.1490">
    <property type="match status" value="1"/>
</dbReference>
<sequence length="378" mass="44261">MGDKDLENIISNIGQEELAVAQKQAQIDRLKQLIVKQKNEMAEQQKIIKDLNNRIHNMYDLPADVEELKRMVGEMRAEINDKDSQLQMAYGTVAEHEAELRNLRLQMDPLSKNLETYITQVGEIKAKLAEQEGLLMLKEKDIHELKTNLSNKQMNFDNMEEEFAKKVQERLKEFMEIEDNYQKKITEMQEELREKSMTSDEARVKIKAELQEDALKNQTEFMDKIRKLESQVMDKEIESKEAKQKLENSLNQVQDIKLKLDTQVEKYNQLQKEYSVIKDEMDTRDEFYADLKEFKEQNLGVSSNFSRLMTLFEHEPLFKAFLLVNDVGEMNVEDLKNSLGVPSITTKKYVDQFIKADLFVLTDSGKLSLKYPIKVKKK</sequence>
<dbReference type="AlphaFoldDB" id="A0A5B9DDU6"/>
<evidence type="ECO:0000313" key="3">
    <source>
        <dbReference type="Proteomes" id="UP000321408"/>
    </source>
</evidence>
<keyword evidence="3" id="KW-1185">Reference proteome</keyword>